<dbReference type="EMBL" id="BDOR01000028">
    <property type="protein sequence ID" value="GBF03368.1"/>
    <property type="molecule type" value="Genomic_DNA"/>
</dbReference>
<proteinExistence type="predicted"/>
<keyword evidence="1" id="KW-0472">Membrane</keyword>
<feature type="transmembrane region" description="Helical" evidence="1">
    <location>
        <begin position="355"/>
        <end position="378"/>
    </location>
</feature>
<reference evidence="2 5" key="2">
    <citation type="submission" date="2018-10" db="EMBL/GenBank/DDBJ databases">
        <title>Genome seuquencing of Lactobacillus species.</title>
        <authorList>
            <person name="Baek C."/>
            <person name="Yi H."/>
        </authorList>
    </citation>
    <scope>NUCLEOTIDE SEQUENCE [LARGE SCALE GENOMIC DNA]</scope>
    <source>
        <strain evidence="2 5">DSM 10667</strain>
    </source>
</reference>
<gene>
    <name evidence="2" type="ORF">LP667_13510</name>
    <name evidence="3" type="ORF">LPPLD21_02938</name>
</gene>
<dbReference type="AlphaFoldDB" id="A0AAD0X8W8"/>
<feature type="transmembrane region" description="Helical" evidence="1">
    <location>
        <begin position="98"/>
        <end position="121"/>
    </location>
</feature>
<evidence type="ECO:0000256" key="1">
    <source>
        <dbReference type="SAM" id="Phobius"/>
    </source>
</evidence>
<feature type="transmembrane region" description="Helical" evidence="1">
    <location>
        <begin position="264"/>
        <end position="285"/>
    </location>
</feature>
<feature type="transmembrane region" description="Helical" evidence="1">
    <location>
        <begin position="183"/>
        <end position="203"/>
    </location>
</feature>
<feature type="transmembrane region" description="Helical" evidence="1">
    <location>
        <begin position="215"/>
        <end position="235"/>
    </location>
</feature>
<reference evidence="3 4" key="1">
    <citation type="submission" date="2017-04" db="EMBL/GenBank/DDBJ databases">
        <title>In vitro and in silico characterization of Lactobacillus paraplantarum D2-1, a starter culture for soymilk fermentation.</title>
        <authorList>
            <person name="Endo A."/>
            <person name="Sasaki F."/>
            <person name="Maeno S."/>
            <person name="Kanesaki Y."/>
            <person name="Kubota E."/>
            <person name="Torres G.A."/>
            <person name="Tomita S."/>
            <person name="Nakagawa J."/>
        </authorList>
    </citation>
    <scope>NUCLEOTIDE SEQUENCE [LARGE SCALE GENOMIC DNA]</scope>
    <source>
        <strain evidence="3 4">D2-1</strain>
    </source>
</reference>
<evidence type="ECO:0000313" key="3">
    <source>
        <dbReference type="EMBL" id="GBF03368.1"/>
    </source>
</evidence>
<keyword evidence="1" id="KW-1133">Transmembrane helix</keyword>
<keyword evidence="1" id="KW-0812">Transmembrane</keyword>
<protein>
    <submittedName>
        <fullName evidence="2">Uncharacterized protein</fullName>
    </submittedName>
</protein>
<name>A0AAD0X8W8_9LACO</name>
<feature type="transmembrane region" description="Helical" evidence="1">
    <location>
        <begin position="152"/>
        <end position="171"/>
    </location>
</feature>
<feature type="transmembrane region" description="Helical" evidence="1">
    <location>
        <begin position="52"/>
        <end position="78"/>
    </location>
</feature>
<organism evidence="2 5">
    <name type="scientific">Lactiplantibacillus paraplantarum</name>
    <dbReference type="NCBI Taxonomy" id="60520"/>
    <lineage>
        <taxon>Bacteria</taxon>
        <taxon>Bacillati</taxon>
        <taxon>Bacillota</taxon>
        <taxon>Bacilli</taxon>
        <taxon>Lactobacillales</taxon>
        <taxon>Lactobacillaceae</taxon>
        <taxon>Lactiplantibacillus</taxon>
    </lineage>
</organism>
<dbReference type="RefSeq" id="WP_021730763.1">
    <property type="nucleotide sequence ID" value="NZ_AVAI01000060.1"/>
</dbReference>
<evidence type="ECO:0000313" key="4">
    <source>
        <dbReference type="Proteomes" id="UP000236162"/>
    </source>
</evidence>
<feature type="transmembrane region" description="Helical" evidence="1">
    <location>
        <begin position="390"/>
        <end position="411"/>
    </location>
</feature>
<keyword evidence="4" id="KW-1185">Reference proteome</keyword>
<evidence type="ECO:0000313" key="5">
    <source>
        <dbReference type="Proteomes" id="UP000277896"/>
    </source>
</evidence>
<dbReference type="EMBL" id="CP032744">
    <property type="protein sequence ID" value="AYJ39741.1"/>
    <property type="molecule type" value="Genomic_DNA"/>
</dbReference>
<accession>A0AAD0X8W8</accession>
<dbReference type="Proteomes" id="UP000236162">
    <property type="component" value="Unassembled WGS sequence"/>
</dbReference>
<feature type="transmembrane region" description="Helical" evidence="1">
    <location>
        <begin position="297"/>
        <end position="321"/>
    </location>
</feature>
<feature type="transmembrane region" description="Helical" evidence="1">
    <location>
        <begin position="20"/>
        <end position="40"/>
    </location>
</feature>
<evidence type="ECO:0000313" key="2">
    <source>
        <dbReference type="EMBL" id="AYJ39741.1"/>
    </source>
</evidence>
<sequence>MLRLGARQFQVSWKSWLTGSFIFIVASWLIGFCLSGIAALHQMVFDVQINPLPLFIMPMVFGGLTLLFVLGTIIRMILQELAVEYRLWGVLGANQHQLALLIAVQVGITAFFSSWLGYGLAVVSIKPLYGLLQVYIGHIWLPNVTFRISGEVGLGTSLIVTGLAVVSGFINTRRLLWDHHRRILTSLLFAISLVGLIIANYQALMNEVEDYNGNVFLVLLFWLILVQIQMGRPIMTWGAKQIMKLTPTGLLKVASCRSTGNASVNVPILVLQSLIYGLIMLLYGFGGTGGQDIKNVIVSFIIYVGAPGLLVIANVISVAMLNGRQQQRDIKQLTRLGFSFNMLLRERSWESCFQVMPLLITMLITNMALYSVLTILAWHTQVGIQVSMMTVIWLPVGVSVMTWLLLTLIAWQAVFAGVRNRSVV</sequence>
<dbReference type="Proteomes" id="UP000277896">
    <property type="component" value="Chromosome"/>
</dbReference>